<comment type="caution">
    <text evidence="2">The sequence shown here is derived from an EMBL/GenBank/DDBJ whole genome shotgun (WGS) entry which is preliminary data.</text>
</comment>
<feature type="compositionally biased region" description="Basic and acidic residues" evidence="1">
    <location>
        <begin position="1"/>
        <end position="31"/>
    </location>
</feature>
<evidence type="ECO:0000313" key="2">
    <source>
        <dbReference type="EMBL" id="KAA6385429.1"/>
    </source>
</evidence>
<evidence type="ECO:0000256" key="1">
    <source>
        <dbReference type="SAM" id="MobiDB-lite"/>
    </source>
</evidence>
<accession>A0A5J4VSN8</accession>
<feature type="region of interest" description="Disordered" evidence="1">
    <location>
        <begin position="1"/>
        <end position="69"/>
    </location>
</feature>
<feature type="compositionally biased region" description="Basic and acidic residues" evidence="1">
    <location>
        <begin position="41"/>
        <end position="54"/>
    </location>
</feature>
<reference evidence="2 3" key="1">
    <citation type="submission" date="2019-03" db="EMBL/GenBank/DDBJ databases">
        <title>Single cell metagenomics reveals metabolic interactions within the superorganism composed of flagellate Streblomastix strix and complex community of Bacteroidetes bacteria on its surface.</title>
        <authorList>
            <person name="Treitli S.C."/>
            <person name="Kolisko M."/>
            <person name="Husnik F."/>
            <person name="Keeling P."/>
            <person name="Hampl V."/>
        </authorList>
    </citation>
    <scope>NUCLEOTIDE SEQUENCE [LARGE SCALE GENOMIC DNA]</scope>
    <source>
        <strain evidence="2">ST1C</strain>
    </source>
</reference>
<dbReference type="EMBL" id="SNRW01005272">
    <property type="protein sequence ID" value="KAA6385429.1"/>
    <property type="molecule type" value="Genomic_DNA"/>
</dbReference>
<gene>
    <name evidence="2" type="ORF">EZS28_019046</name>
</gene>
<feature type="compositionally biased region" description="Polar residues" evidence="1">
    <location>
        <begin position="55"/>
        <end position="65"/>
    </location>
</feature>
<dbReference type="Proteomes" id="UP000324800">
    <property type="component" value="Unassembled WGS sequence"/>
</dbReference>
<proteinExistence type="predicted"/>
<evidence type="ECO:0000313" key="3">
    <source>
        <dbReference type="Proteomes" id="UP000324800"/>
    </source>
</evidence>
<dbReference type="AlphaFoldDB" id="A0A5J4VSN8"/>
<name>A0A5J4VSN8_9EUKA</name>
<sequence length="120" mass="14192">MKRKEKKEAKIQQEEKQQEKEAEKVQIKQEEGIEPIIPIDNQKENQKEEDDQHLKSSNTPVSTSAFEVPLPLREQLQRDERVKQFLLKQLAKTADEHNDRVRRFAIPKGLFVLIDLFVLF</sequence>
<protein>
    <submittedName>
        <fullName evidence="2">Uncharacterized protein</fullName>
    </submittedName>
</protein>
<organism evidence="2 3">
    <name type="scientific">Streblomastix strix</name>
    <dbReference type="NCBI Taxonomy" id="222440"/>
    <lineage>
        <taxon>Eukaryota</taxon>
        <taxon>Metamonada</taxon>
        <taxon>Preaxostyla</taxon>
        <taxon>Oxymonadida</taxon>
        <taxon>Streblomastigidae</taxon>
        <taxon>Streblomastix</taxon>
    </lineage>
</organism>